<name>A0A974XHL4_9GAMM</name>
<reference evidence="1 2" key="1">
    <citation type="submission" date="2021-03" db="EMBL/GenBank/DDBJ databases">
        <title>Novel species identification of genus Shewanella.</title>
        <authorList>
            <person name="Liu G."/>
            <person name="Zhang Q."/>
        </authorList>
    </citation>
    <scope>NUCLEOTIDE SEQUENCE [LARGE SCALE GENOMIC DNA]</scope>
    <source>
        <strain evidence="1 2">FJAT-53726</strain>
    </source>
</reference>
<organism evidence="1 2">
    <name type="scientific">Shewanella cyperi</name>
    <dbReference type="NCBI Taxonomy" id="2814292"/>
    <lineage>
        <taxon>Bacteria</taxon>
        <taxon>Pseudomonadati</taxon>
        <taxon>Pseudomonadota</taxon>
        <taxon>Gammaproteobacteria</taxon>
        <taxon>Alteromonadales</taxon>
        <taxon>Shewanellaceae</taxon>
        <taxon>Shewanella</taxon>
    </lineage>
</organism>
<dbReference type="KEGG" id="scyp:JYB88_09560"/>
<gene>
    <name evidence="1" type="ORF">JYB88_09560</name>
</gene>
<evidence type="ECO:0000313" key="1">
    <source>
        <dbReference type="EMBL" id="QSX28551.1"/>
    </source>
</evidence>
<accession>A0A974XHL4</accession>
<dbReference type="EMBL" id="CP071504">
    <property type="protein sequence ID" value="QSX28551.1"/>
    <property type="molecule type" value="Genomic_DNA"/>
</dbReference>
<proteinExistence type="predicted"/>
<dbReference type="Proteomes" id="UP000663281">
    <property type="component" value="Chromosome"/>
</dbReference>
<evidence type="ECO:0000313" key="2">
    <source>
        <dbReference type="Proteomes" id="UP000663281"/>
    </source>
</evidence>
<dbReference type="RefSeq" id="WP_207323964.1">
    <property type="nucleotide sequence ID" value="NZ_CP071504.1"/>
</dbReference>
<keyword evidence="2" id="KW-1185">Reference proteome</keyword>
<dbReference type="AlphaFoldDB" id="A0A974XHL4"/>
<protein>
    <submittedName>
        <fullName evidence="1">Uncharacterized protein</fullName>
    </submittedName>
</protein>
<sequence length="79" mass="8570">MNYTDGQEAMLGDEVLIGGQHKGVVVACIDSGQYSVQYSEGDWAYLMEGAIIDTDFGGLIHYKDSANKSIILVKRGVNL</sequence>